<dbReference type="HOGENOM" id="CLU_021114_0_0_2"/>
<dbReference type="eggNOG" id="ENOG502N566">
    <property type="taxonomic scope" value="Archaea"/>
</dbReference>
<keyword evidence="3" id="KW-1185">Reference proteome</keyword>
<organism evidence="2 3">
    <name type="scientific">Methanospirillum hungatei JF-1 (strain ATCC 27890 / DSM 864 / NBRC 100397 / JF-1)</name>
    <dbReference type="NCBI Taxonomy" id="323259"/>
    <lineage>
        <taxon>Archaea</taxon>
        <taxon>Methanobacteriati</taxon>
        <taxon>Methanobacteriota</taxon>
        <taxon>Stenosarchaea group</taxon>
        <taxon>Methanomicrobia</taxon>
        <taxon>Methanomicrobiales</taxon>
        <taxon>Methanospirillaceae</taxon>
        <taxon>Methanospirillum</taxon>
    </lineage>
</organism>
<dbReference type="PANTHER" id="PTHR34825">
    <property type="entry name" value="CONSERVED PROTEIN, WITH A WEAK D-GALACTARATE DEHYDRATASE/ALTRONATE HYDROLASE DOMAIN"/>
    <property type="match status" value="1"/>
</dbReference>
<dbReference type="InterPro" id="IPR012547">
    <property type="entry name" value="PDDEXK_9"/>
</dbReference>
<dbReference type="InterPro" id="IPR018631">
    <property type="entry name" value="AAA-ATPase-like_dom"/>
</dbReference>
<name>Q2FMW2_METHJ</name>
<dbReference type="Pfam" id="PF09820">
    <property type="entry name" value="AAA-ATPase_like"/>
    <property type="match status" value="1"/>
</dbReference>
<dbReference type="Gene3D" id="3.40.50.300">
    <property type="entry name" value="P-loop containing nucleotide triphosphate hydrolases"/>
    <property type="match status" value="1"/>
</dbReference>
<dbReference type="Proteomes" id="UP000001941">
    <property type="component" value="Chromosome"/>
</dbReference>
<evidence type="ECO:0000313" key="2">
    <source>
        <dbReference type="EMBL" id="ABD39846.1"/>
    </source>
</evidence>
<dbReference type="PANTHER" id="PTHR34825:SF1">
    <property type="entry name" value="AAA-ATPASE-LIKE DOMAIN-CONTAINING PROTEIN"/>
    <property type="match status" value="1"/>
</dbReference>
<dbReference type="STRING" id="323259.Mhun_0068"/>
<dbReference type="AlphaFoldDB" id="Q2FMW2"/>
<sequence length="515" mass="59291">MSLPKLPIGIQAFSEMRTGGYAYVDKTKFISELVAKGKYYFLSRPRRFGKSLFIDTLDCAFSGRKELFSGLYLDSPDAGWDFETTYPVLRVDFAGGTLKEISDLITRLTTTLDEWEEYYEIDKSSGDPGVRLLSLIPKIAKKTGKQVVILIDEYDRPILDNIGDISLVKEMRDCLKNFYGAIKPLDIHLKFVLLTGVSKFAKTGIFSGLNNLNDITLDRPYSAICGYTQHDLETVFSEYLKKFDVDEIREWYDGYSWTGESVYNPFDILLLFSKGIIRPYWFETGTPSFLIALWKKHPRLPAEYEGLIAGDDLLGSFDPEYIRTETLLFQAGYLTIKSWTSDPIRGFRCVLGYPNTEVRSSLNYLFSEALIGRDSFGIRDQLYDALEQEDSDRLHSCFHSFFASIPHDWYRNNPIARYEGYYASVVYTYFASLGYEVIPEDTSNKGRVDLTVKTRSGIWIFEFKVIGIDKSGDESPLEQIRKRGYAEKYRSDSRPIYEVGIVFDPETRNIERWEM</sequence>
<dbReference type="KEGG" id="mhu:Mhun_0068"/>
<dbReference type="EnsemblBacteria" id="ABD39846">
    <property type="protein sequence ID" value="ABD39846"/>
    <property type="gene ID" value="Mhun_0068"/>
</dbReference>
<evidence type="ECO:0000313" key="3">
    <source>
        <dbReference type="Proteomes" id="UP000001941"/>
    </source>
</evidence>
<dbReference type="OrthoDB" id="115611at2157"/>
<dbReference type="RefSeq" id="WP_011447143.1">
    <property type="nucleotide sequence ID" value="NC_007796.1"/>
</dbReference>
<dbReference type="InParanoid" id="Q2FMW2"/>
<reference evidence="3" key="1">
    <citation type="journal article" date="2016" name="Stand. Genomic Sci.">
        <title>Complete genome sequence of Methanospirillum hungatei type strain JF1.</title>
        <authorList>
            <person name="Gunsalus R.P."/>
            <person name="Cook L.E."/>
            <person name="Crable B."/>
            <person name="Rohlin L."/>
            <person name="McDonald E."/>
            <person name="Mouttaki H."/>
            <person name="Sieber J.R."/>
            <person name="Poweleit N."/>
            <person name="Zhou H."/>
            <person name="Lapidus A.L."/>
            <person name="Daligault H.E."/>
            <person name="Land M."/>
            <person name="Gilna P."/>
            <person name="Ivanova N."/>
            <person name="Kyrpides N."/>
            <person name="Culley D.E."/>
            <person name="McInerney M.J."/>
        </authorList>
    </citation>
    <scope>NUCLEOTIDE SEQUENCE [LARGE SCALE GENOMIC DNA]</scope>
    <source>
        <strain evidence="3">ATCC 27890 / DSM 864 / NBRC 100397 / JF-1</strain>
    </source>
</reference>
<dbReference type="Pfam" id="PF08011">
    <property type="entry name" value="PDDEXK_9"/>
    <property type="match status" value="1"/>
</dbReference>
<gene>
    <name evidence="2" type="ordered locus">Mhun_0068</name>
</gene>
<feature type="domain" description="AAA-ATPase-like" evidence="1">
    <location>
        <begin position="7"/>
        <end position="206"/>
    </location>
</feature>
<protein>
    <recommendedName>
        <fullName evidence="1">AAA-ATPase-like domain-containing protein</fullName>
    </recommendedName>
</protein>
<evidence type="ECO:0000259" key="1">
    <source>
        <dbReference type="Pfam" id="PF09820"/>
    </source>
</evidence>
<dbReference type="SUPFAM" id="SSF52540">
    <property type="entry name" value="P-loop containing nucleoside triphosphate hydrolases"/>
    <property type="match status" value="1"/>
</dbReference>
<accession>Q2FMW2</accession>
<dbReference type="EMBL" id="CP000254">
    <property type="protein sequence ID" value="ABD39846.1"/>
    <property type="molecule type" value="Genomic_DNA"/>
</dbReference>
<dbReference type="GeneID" id="3923131"/>
<proteinExistence type="predicted"/>
<dbReference type="InterPro" id="IPR027417">
    <property type="entry name" value="P-loop_NTPase"/>
</dbReference>